<organism evidence="2 3">
    <name type="scientific">Oribacterium asaccharolyticum ACB7</name>
    <dbReference type="NCBI Taxonomy" id="796944"/>
    <lineage>
        <taxon>Bacteria</taxon>
        <taxon>Bacillati</taxon>
        <taxon>Bacillota</taxon>
        <taxon>Clostridia</taxon>
        <taxon>Lachnospirales</taxon>
        <taxon>Lachnospiraceae</taxon>
        <taxon>Oribacterium</taxon>
    </lineage>
</organism>
<protein>
    <submittedName>
        <fullName evidence="2">Uncharacterized protein</fullName>
    </submittedName>
</protein>
<name>G9WUB4_9FIRM</name>
<dbReference type="EMBL" id="AFZD01000016">
    <property type="protein sequence ID" value="EHL12317.1"/>
    <property type="molecule type" value="Genomic_DNA"/>
</dbReference>
<keyword evidence="1" id="KW-1133">Transmembrane helix</keyword>
<dbReference type="HOGENOM" id="CLU_169644_0_0_9"/>
<dbReference type="RefSeq" id="WP_009536503.1">
    <property type="nucleotide sequence ID" value="NZ_JH414504.1"/>
</dbReference>
<keyword evidence="3" id="KW-1185">Reference proteome</keyword>
<feature type="transmembrane region" description="Helical" evidence="1">
    <location>
        <begin position="12"/>
        <end position="34"/>
    </location>
</feature>
<gene>
    <name evidence="2" type="ORF">HMPREF9624_00624</name>
</gene>
<dbReference type="AlphaFoldDB" id="G9WUB4"/>
<evidence type="ECO:0000256" key="1">
    <source>
        <dbReference type="SAM" id="Phobius"/>
    </source>
</evidence>
<keyword evidence="1" id="KW-0812">Transmembrane</keyword>
<evidence type="ECO:0000313" key="3">
    <source>
        <dbReference type="Proteomes" id="UP000003527"/>
    </source>
</evidence>
<evidence type="ECO:0000313" key="2">
    <source>
        <dbReference type="EMBL" id="EHL12317.1"/>
    </source>
</evidence>
<comment type="caution">
    <text evidence="2">The sequence shown here is derived from an EMBL/GenBank/DDBJ whole genome shotgun (WGS) entry which is preliminary data.</text>
</comment>
<reference evidence="2 3" key="1">
    <citation type="submission" date="2011-08" db="EMBL/GenBank/DDBJ databases">
        <title>The Genome Sequence of Oribacterium sp. ACB7.</title>
        <authorList>
            <consortium name="The Broad Institute Genome Sequencing Platform"/>
            <person name="Earl A."/>
            <person name="Ward D."/>
            <person name="Feldgarden M."/>
            <person name="Gevers D."/>
            <person name="Sizova M."/>
            <person name="Hazen A."/>
            <person name="Epstein S."/>
            <person name="Young S.K."/>
            <person name="Zeng Q."/>
            <person name="Gargeya S."/>
            <person name="Fitzgerald M."/>
            <person name="Haas B."/>
            <person name="Abouelleil A."/>
            <person name="Alvarado L."/>
            <person name="Arachchi H.M."/>
            <person name="Berlin A."/>
            <person name="Brown A."/>
            <person name="Chapman S.B."/>
            <person name="Chen Z."/>
            <person name="Dunbar C."/>
            <person name="Freedman E."/>
            <person name="Gearin G."/>
            <person name="Gellesch M."/>
            <person name="Goldberg J."/>
            <person name="Griggs A."/>
            <person name="Gujja S."/>
            <person name="Heiman D."/>
            <person name="Howarth C."/>
            <person name="Larson L."/>
            <person name="Lui A."/>
            <person name="MacDonald P.J.P."/>
            <person name="Montmayeur A."/>
            <person name="Murphy C."/>
            <person name="Neiman D."/>
            <person name="Pearson M."/>
            <person name="Priest M."/>
            <person name="Roberts A."/>
            <person name="Saif S."/>
            <person name="Shea T."/>
            <person name="Shenoy N."/>
            <person name="Sisk P."/>
            <person name="Stolte C."/>
            <person name="Sykes S."/>
            <person name="Wortman J."/>
            <person name="Nusbaum C."/>
            <person name="Birren B."/>
        </authorList>
    </citation>
    <scope>NUCLEOTIDE SEQUENCE [LARGE SCALE GENOMIC DNA]</scope>
    <source>
        <strain evidence="2 3">ACB7</strain>
    </source>
</reference>
<dbReference type="Proteomes" id="UP000003527">
    <property type="component" value="Unassembled WGS sequence"/>
</dbReference>
<keyword evidence="1" id="KW-0472">Membrane</keyword>
<dbReference type="PATRIC" id="fig|796944.3.peg.1335"/>
<proteinExistence type="predicted"/>
<sequence>MLIVLTILKYLLLVLLFLLLLLLFLLLFLLFVPFRYKLDGKKEREEKHPRGEFSLRFPLMHFQASYQEEKLSYSGKILFFTIFEGGKE</sequence>
<accession>G9WUB4</accession>